<feature type="transmembrane region" description="Helical" evidence="6">
    <location>
        <begin position="110"/>
        <end position="129"/>
    </location>
</feature>
<feature type="compositionally biased region" description="Basic and acidic residues" evidence="5">
    <location>
        <begin position="704"/>
        <end position="719"/>
    </location>
</feature>
<dbReference type="InterPro" id="IPR036513">
    <property type="entry name" value="STAS_dom_sf"/>
</dbReference>
<accession>A0A067MRT6</accession>
<dbReference type="InParanoid" id="A0A067MRT6"/>
<proteinExistence type="predicted"/>
<evidence type="ECO:0000313" key="8">
    <source>
        <dbReference type="EMBL" id="KDQ14587.1"/>
    </source>
</evidence>
<feature type="transmembrane region" description="Helical" evidence="6">
    <location>
        <begin position="81"/>
        <end position="98"/>
    </location>
</feature>
<feature type="transmembrane region" description="Helical" evidence="6">
    <location>
        <begin position="280"/>
        <end position="300"/>
    </location>
</feature>
<feature type="transmembrane region" description="Helical" evidence="6">
    <location>
        <begin position="192"/>
        <end position="211"/>
    </location>
</feature>
<dbReference type="InterPro" id="IPR002645">
    <property type="entry name" value="STAS_dom"/>
</dbReference>
<gene>
    <name evidence="8" type="ORF">BOTBODRAFT_32716</name>
</gene>
<keyword evidence="4 6" id="KW-0472">Membrane</keyword>
<dbReference type="InterPro" id="IPR011547">
    <property type="entry name" value="SLC26A/SulP_dom"/>
</dbReference>
<dbReference type="PROSITE" id="PS01130">
    <property type="entry name" value="SLC26A"/>
    <property type="match status" value="1"/>
</dbReference>
<dbReference type="SUPFAM" id="SSF52091">
    <property type="entry name" value="SpoIIaa-like"/>
    <property type="match status" value="1"/>
</dbReference>
<dbReference type="InterPro" id="IPR018045">
    <property type="entry name" value="S04_transporter_CS"/>
</dbReference>
<dbReference type="HOGENOM" id="CLU_003182_8_1_1"/>
<feature type="transmembrane region" description="Helical" evidence="6">
    <location>
        <begin position="456"/>
        <end position="477"/>
    </location>
</feature>
<dbReference type="GO" id="GO:0016020">
    <property type="term" value="C:membrane"/>
    <property type="evidence" value="ECO:0007669"/>
    <property type="project" value="UniProtKB-SubCell"/>
</dbReference>
<evidence type="ECO:0000256" key="1">
    <source>
        <dbReference type="ARBA" id="ARBA00004141"/>
    </source>
</evidence>
<feature type="transmembrane region" description="Helical" evidence="6">
    <location>
        <begin position="166"/>
        <end position="186"/>
    </location>
</feature>
<sequence>MESTKRFLRRVLDIPPELDENHRRITGADSVASSHTAHNYIEPLPTVDGWLRDIIPDRAGVVAYLRSLLPFIEWLPRYNRIWLMGDLVAGVTVGAVVVPQGMAYAKLANLPVEFGLYSSFVGVLIYWFFATSKDITIGPVAVMSTLIGHIILEVQARDKSLSGQVIASAVAVLAGSFVFVLGMFRLGFIVDFIPLPAIGAFMTGSALNIAAGQVPGMMGITGFDTRASTYLVIINTLKHLGRSNLNAAMGLTALAMLYIIRSFCNWMARRRPNQAKGWFFVSTLRTAFVILLYTMISWLVNRHHRKNPKFSILGSVPRGFKHMGVPTINKRVVQAIAPNLPASVIVLLIEHIAISKSFGRVNNYTINPSQELIAIGITNIFGPFFGAYPATGSFSRTAIKSKAGVRTPLAGVITALVVLLAIYALPPVFFYIPNASLAGVIIHAVGDLITPPKSVYAWWLVSPAEVIIFFAGVIGSVFGTIEIGIYTTIAVTGALLLYRIAKAHGDFVGRIRVYGADGYAEPRNIFIPIDHADGSNPSVPVEAPTPGVFIFRLRENIVYANANQFTDALVEKVFNDTKPTSALSFPRLGDRPWNHPGPRHIDPSTVAADPRPTLKAIILDFSAVSQIDVTAVQNLQDVRDQLDRHAAPHKVEWHFAAVNRPWVKRALVAGGFGRLRREGDGGGTKPLFSVTDVGGVSKFKTKADLEDERIDREGGGEGRADEEDPVSRATAALPVFSVDFQAFHLDIEDALAYVDASLGSHSDRSPGQTKLEDD</sequence>
<dbReference type="STRING" id="930990.A0A067MRT6"/>
<feature type="transmembrane region" description="Helical" evidence="6">
    <location>
        <begin position="372"/>
        <end position="391"/>
    </location>
</feature>
<evidence type="ECO:0000256" key="3">
    <source>
        <dbReference type="ARBA" id="ARBA00022989"/>
    </source>
</evidence>
<evidence type="ECO:0000256" key="5">
    <source>
        <dbReference type="SAM" id="MobiDB-lite"/>
    </source>
</evidence>
<evidence type="ECO:0000256" key="2">
    <source>
        <dbReference type="ARBA" id="ARBA00022692"/>
    </source>
</evidence>
<evidence type="ECO:0000313" key="9">
    <source>
        <dbReference type="Proteomes" id="UP000027195"/>
    </source>
</evidence>
<comment type="subcellular location">
    <subcellularLocation>
        <location evidence="1">Membrane</location>
        <topology evidence="1">Multi-pass membrane protein</topology>
    </subcellularLocation>
</comment>
<dbReference type="CDD" id="cd07042">
    <property type="entry name" value="STAS_SulP_like_sulfate_transporter"/>
    <property type="match status" value="1"/>
</dbReference>
<dbReference type="AlphaFoldDB" id="A0A067MRT6"/>
<evidence type="ECO:0000256" key="6">
    <source>
        <dbReference type="SAM" id="Phobius"/>
    </source>
</evidence>
<dbReference type="NCBIfam" id="TIGR00815">
    <property type="entry name" value="sulP"/>
    <property type="match status" value="1"/>
</dbReference>
<dbReference type="Gene3D" id="3.30.750.24">
    <property type="entry name" value="STAS domain"/>
    <property type="match status" value="1"/>
</dbReference>
<dbReference type="Proteomes" id="UP000027195">
    <property type="component" value="Unassembled WGS sequence"/>
</dbReference>
<feature type="transmembrane region" description="Helical" evidence="6">
    <location>
        <begin position="483"/>
        <end position="501"/>
    </location>
</feature>
<protein>
    <recommendedName>
        <fullName evidence="7">STAS domain-containing protein</fullName>
    </recommendedName>
</protein>
<name>A0A067MRT6_BOTB1</name>
<dbReference type="GO" id="GO:0008271">
    <property type="term" value="F:secondary active sulfate transmembrane transporter activity"/>
    <property type="evidence" value="ECO:0007669"/>
    <property type="project" value="InterPro"/>
</dbReference>
<feature type="transmembrane region" description="Helical" evidence="6">
    <location>
        <begin position="247"/>
        <end position="268"/>
    </location>
</feature>
<dbReference type="FunCoup" id="A0A067MRT6">
    <property type="interactions" value="31"/>
</dbReference>
<dbReference type="Pfam" id="PF00916">
    <property type="entry name" value="Sulfate_transp"/>
    <property type="match status" value="1"/>
</dbReference>
<dbReference type="OrthoDB" id="288203at2759"/>
<keyword evidence="9" id="KW-1185">Reference proteome</keyword>
<keyword evidence="3 6" id="KW-1133">Transmembrane helix</keyword>
<feature type="region of interest" description="Disordered" evidence="5">
    <location>
        <begin position="704"/>
        <end position="726"/>
    </location>
</feature>
<dbReference type="Pfam" id="PF01740">
    <property type="entry name" value="STAS"/>
    <property type="match status" value="1"/>
</dbReference>
<dbReference type="PANTHER" id="PTHR11814">
    <property type="entry name" value="SULFATE TRANSPORTER"/>
    <property type="match status" value="1"/>
</dbReference>
<dbReference type="EMBL" id="KL198037">
    <property type="protein sequence ID" value="KDQ14587.1"/>
    <property type="molecule type" value="Genomic_DNA"/>
</dbReference>
<dbReference type="InterPro" id="IPR001902">
    <property type="entry name" value="SLC26A/SulP_fam"/>
</dbReference>
<evidence type="ECO:0000259" key="7">
    <source>
        <dbReference type="PROSITE" id="PS50801"/>
    </source>
</evidence>
<organism evidence="8 9">
    <name type="scientific">Botryobasidium botryosum (strain FD-172 SS1)</name>
    <dbReference type="NCBI Taxonomy" id="930990"/>
    <lineage>
        <taxon>Eukaryota</taxon>
        <taxon>Fungi</taxon>
        <taxon>Dikarya</taxon>
        <taxon>Basidiomycota</taxon>
        <taxon>Agaricomycotina</taxon>
        <taxon>Agaricomycetes</taxon>
        <taxon>Cantharellales</taxon>
        <taxon>Botryobasidiaceae</taxon>
        <taxon>Botryobasidium</taxon>
    </lineage>
</organism>
<keyword evidence="2 6" id="KW-0812">Transmembrane</keyword>
<dbReference type="PROSITE" id="PS50801">
    <property type="entry name" value="STAS"/>
    <property type="match status" value="1"/>
</dbReference>
<feature type="transmembrane region" description="Helical" evidence="6">
    <location>
        <begin position="135"/>
        <end position="154"/>
    </location>
</feature>
<reference evidence="9" key="1">
    <citation type="journal article" date="2014" name="Proc. Natl. Acad. Sci. U.S.A.">
        <title>Extensive sampling of basidiomycete genomes demonstrates inadequacy of the white-rot/brown-rot paradigm for wood decay fungi.</title>
        <authorList>
            <person name="Riley R."/>
            <person name="Salamov A.A."/>
            <person name="Brown D.W."/>
            <person name="Nagy L.G."/>
            <person name="Floudas D."/>
            <person name="Held B.W."/>
            <person name="Levasseur A."/>
            <person name="Lombard V."/>
            <person name="Morin E."/>
            <person name="Otillar R."/>
            <person name="Lindquist E.A."/>
            <person name="Sun H."/>
            <person name="LaButti K.M."/>
            <person name="Schmutz J."/>
            <person name="Jabbour D."/>
            <person name="Luo H."/>
            <person name="Baker S.E."/>
            <person name="Pisabarro A.G."/>
            <person name="Walton J.D."/>
            <person name="Blanchette R.A."/>
            <person name="Henrissat B."/>
            <person name="Martin F."/>
            <person name="Cullen D."/>
            <person name="Hibbett D.S."/>
            <person name="Grigoriev I.V."/>
        </authorList>
    </citation>
    <scope>NUCLEOTIDE SEQUENCE [LARGE SCALE GENOMIC DNA]</scope>
    <source>
        <strain evidence="9">FD-172 SS1</strain>
    </source>
</reference>
<feature type="domain" description="STAS" evidence="7">
    <location>
        <begin position="546"/>
        <end position="672"/>
    </location>
</feature>
<feature type="transmembrane region" description="Helical" evidence="6">
    <location>
        <begin position="403"/>
        <end position="425"/>
    </location>
</feature>
<evidence type="ECO:0000256" key="4">
    <source>
        <dbReference type="ARBA" id="ARBA00023136"/>
    </source>
</evidence>